<keyword evidence="1" id="KW-0732">Signal</keyword>
<feature type="signal peptide" evidence="1">
    <location>
        <begin position="1"/>
        <end position="20"/>
    </location>
</feature>
<evidence type="ECO:0000313" key="2">
    <source>
        <dbReference type="EMBL" id="KAF0774127.1"/>
    </source>
</evidence>
<keyword evidence="3" id="KW-1185">Reference proteome</keyword>
<dbReference type="AlphaFoldDB" id="A0A6G0ZS97"/>
<evidence type="ECO:0000256" key="1">
    <source>
        <dbReference type="SAM" id="SignalP"/>
    </source>
</evidence>
<sequence>MAAKFTMIMICLSVLNVTLAMPAAQPAGVENENMKTAETSHIHLPFSFGFGAYPARYAPFGFRSGLGISVGYPNVYTHGYGYSNDYPYLLK</sequence>
<feature type="chain" id="PRO_5026012975" evidence="1">
    <location>
        <begin position="21"/>
        <end position="91"/>
    </location>
</feature>
<gene>
    <name evidence="2" type="ORF">FWK35_00002226</name>
</gene>
<protein>
    <submittedName>
        <fullName evidence="2">Uncharacterized protein</fullName>
    </submittedName>
</protein>
<dbReference type="EMBL" id="VUJU01000008">
    <property type="protein sequence ID" value="KAF0774127.1"/>
    <property type="molecule type" value="Genomic_DNA"/>
</dbReference>
<reference evidence="2 3" key="1">
    <citation type="submission" date="2019-08" db="EMBL/GenBank/DDBJ databases">
        <title>Whole genome of Aphis craccivora.</title>
        <authorList>
            <person name="Voronova N.V."/>
            <person name="Shulinski R.S."/>
            <person name="Bandarenka Y.V."/>
            <person name="Zhorov D.G."/>
            <person name="Warner D."/>
        </authorList>
    </citation>
    <scope>NUCLEOTIDE SEQUENCE [LARGE SCALE GENOMIC DNA]</scope>
    <source>
        <strain evidence="2">180601</strain>
        <tissue evidence="2">Whole Body</tissue>
    </source>
</reference>
<accession>A0A6G0ZS97</accession>
<proteinExistence type="predicted"/>
<name>A0A6G0ZS97_APHCR</name>
<dbReference type="OrthoDB" id="6637325at2759"/>
<dbReference type="Proteomes" id="UP000478052">
    <property type="component" value="Unassembled WGS sequence"/>
</dbReference>
<evidence type="ECO:0000313" key="3">
    <source>
        <dbReference type="Proteomes" id="UP000478052"/>
    </source>
</evidence>
<comment type="caution">
    <text evidence="2">The sequence shown here is derived from an EMBL/GenBank/DDBJ whole genome shotgun (WGS) entry which is preliminary data.</text>
</comment>
<organism evidence="2 3">
    <name type="scientific">Aphis craccivora</name>
    <name type="common">Cowpea aphid</name>
    <dbReference type="NCBI Taxonomy" id="307492"/>
    <lineage>
        <taxon>Eukaryota</taxon>
        <taxon>Metazoa</taxon>
        <taxon>Ecdysozoa</taxon>
        <taxon>Arthropoda</taxon>
        <taxon>Hexapoda</taxon>
        <taxon>Insecta</taxon>
        <taxon>Pterygota</taxon>
        <taxon>Neoptera</taxon>
        <taxon>Paraneoptera</taxon>
        <taxon>Hemiptera</taxon>
        <taxon>Sternorrhyncha</taxon>
        <taxon>Aphidomorpha</taxon>
        <taxon>Aphidoidea</taxon>
        <taxon>Aphididae</taxon>
        <taxon>Aphidini</taxon>
        <taxon>Aphis</taxon>
        <taxon>Aphis</taxon>
    </lineage>
</organism>